<organism evidence="2 3">
    <name type="scientific">Weizmannia acidilactici</name>
    <dbReference type="NCBI Taxonomy" id="2607726"/>
    <lineage>
        <taxon>Bacteria</taxon>
        <taxon>Bacillati</taxon>
        <taxon>Bacillota</taxon>
        <taxon>Bacilli</taxon>
        <taxon>Bacillales</taxon>
        <taxon>Bacillaceae</taxon>
        <taxon>Heyndrickxia</taxon>
    </lineage>
</organism>
<feature type="coiled-coil region" evidence="1">
    <location>
        <begin position="34"/>
        <end position="61"/>
    </location>
</feature>
<dbReference type="Proteomes" id="UP000391919">
    <property type="component" value="Unassembled WGS sequence"/>
</dbReference>
<gene>
    <name evidence="2" type="ORF">BpJC7_31690</name>
</gene>
<reference evidence="2 3" key="1">
    <citation type="submission" date="2019-09" db="EMBL/GenBank/DDBJ databases">
        <title>Draft genome sequence of Bacillus sp. JC-7.</title>
        <authorList>
            <person name="Tanaka N."/>
            <person name="Shiwa Y."/>
            <person name="Fujita N."/>
            <person name="Tanasupawat S."/>
        </authorList>
    </citation>
    <scope>NUCLEOTIDE SEQUENCE [LARGE SCALE GENOMIC DNA]</scope>
    <source>
        <strain evidence="2 3">JC-7</strain>
    </source>
</reference>
<keyword evidence="1" id="KW-0175">Coiled coil</keyword>
<dbReference type="Pfam" id="PF11666">
    <property type="entry name" value="DUF2933"/>
    <property type="match status" value="1"/>
</dbReference>
<sequence>MEWFSYLLFLVCPLMMLFMMRGGHGGGHSHSEHDHEMHNRLQNLEEENQRLKERLNAFSDYTDQKKTS</sequence>
<evidence type="ECO:0000313" key="3">
    <source>
        <dbReference type="Proteomes" id="UP000391919"/>
    </source>
</evidence>
<dbReference type="AlphaFoldDB" id="A0A5J4JAV5"/>
<comment type="caution">
    <text evidence="2">The sequence shown here is derived from an EMBL/GenBank/DDBJ whole genome shotgun (WGS) entry which is preliminary data.</text>
</comment>
<keyword evidence="3" id="KW-1185">Reference proteome</keyword>
<evidence type="ECO:0000256" key="1">
    <source>
        <dbReference type="SAM" id="Coils"/>
    </source>
</evidence>
<accession>A0A5J4JAV5</accession>
<name>A0A5J4JAV5_9BACI</name>
<dbReference type="InterPro" id="IPR021682">
    <property type="entry name" value="DUF2933"/>
</dbReference>
<proteinExistence type="predicted"/>
<protein>
    <recommendedName>
        <fullName evidence="4">DUF2933 domain-containing protein</fullName>
    </recommendedName>
</protein>
<evidence type="ECO:0008006" key="4">
    <source>
        <dbReference type="Google" id="ProtNLM"/>
    </source>
</evidence>
<evidence type="ECO:0000313" key="2">
    <source>
        <dbReference type="EMBL" id="GER71866.1"/>
    </source>
</evidence>
<dbReference type="EMBL" id="BKZQ01000081">
    <property type="protein sequence ID" value="GER71866.1"/>
    <property type="molecule type" value="Genomic_DNA"/>
</dbReference>